<gene>
    <name evidence="1" type="ORF">LCGC14_0349760</name>
</gene>
<organism evidence="1">
    <name type="scientific">marine sediment metagenome</name>
    <dbReference type="NCBI Taxonomy" id="412755"/>
    <lineage>
        <taxon>unclassified sequences</taxon>
        <taxon>metagenomes</taxon>
        <taxon>ecological metagenomes</taxon>
    </lineage>
</organism>
<dbReference type="AlphaFoldDB" id="A0A0F9TGR3"/>
<protein>
    <submittedName>
        <fullName evidence="1">Uncharacterized protein</fullName>
    </submittedName>
</protein>
<sequence>MGVNDKAWDGGFKKLYRDESLGRTLGIVPDDTTKQVHIIGILDTELDLALSADSVTTLYIHGTGSATDWMKVTSNTIAGSAVVIDSVEALTIQIGAVDFLAFDDSAITLAAEAGATAGQNVFIKAEDGGAGATTTGGTGASITITAGAGGTVGDTGPGTGADGGDVQLVAGNSPAGSAAVAEGDPGDVILTPGIGEGTGTHGYIRLDGTATWESTSTAIVDFGTSGVSGLGTTVAEWAVMLNEDGSQRYFPTWQK</sequence>
<accession>A0A0F9TGR3</accession>
<name>A0A0F9TGR3_9ZZZZ</name>
<dbReference type="EMBL" id="LAZR01000262">
    <property type="protein sequence ID" value="KKN78444.1"/>
    <property type="molecule type" value="Genomic_DNA"/>
</dbReference>
<evidence type="ECO:0000313" key="1">
    <source>
        <dbReference type="EMBL" id="KKN78444.1"/>
    </source>
</evidence>
<reference evidence="1" key="1">
    <citation type="journal article" date="2015" name="Nature">
        <title>Complex archaea that bridge the gap between prokaryotes and eukaryotes.</title>
        <authorList>
            <person name="Spang A."/>
            <person name="Saw J.H."/>
            <person name="Jorgensen S.L."/>
            <person name="Zaremba-Niedzwiedzka K."/>
            <person name="Martijn J."/>
            <person name="Lind A.E."/>
            <person name="van Eijk R."/>
            <person name="Schleper C."/>
            <person name="Guy L."/>
            <person name="Ettema T.J."/>
        </authorList>
    </citation>
    <scope>NUCLEOTIDE SEQUENCE</scope>
</reference>
<proteinExistence type="predicted"/>
<comment type="caution">
    <text evidence="1">The sequence shown here is derived from an EMBL/GenBank/DDBJ whole genome shotgun (WGS) entry which is preliminary data.</text>
</comment>